<comment type="caution">
    <text evidence="1">The sequence shown here is derived from an EMBL/GenBank/DDBJ whole genome shotgun (WGS) entry which is preliminary data.</text>
</comment>
<organism evidence="1 2">
    <name type="scientific">Amycolatopsis dendrobii</name>
    <dbReference type="NCBI Taxonomy" id="2760662"/>
    <lineage>
        <taxon>Bacteria</taxon>
        <taxon>Bacillati</taxon>
        <taxon>Actinomycetota</taxon>
        <taxon>Actinomycetes</taxon>
        <taxon>Pseudonocardiales</taxon>
        <taxon>Pseudonocardiaceae</taxon>
        <taxon>Amycolatopsis</taxon>
    </lineage>
</organism>
<name>A0A7W3VVH4_9PSEU</name>
<evidence type="ECO:0000313" key="2">
    <source>
        <dbReference type="Proteomes" id="UP000526734"/>
    </source>
</evidence>
<keyword evidence="2" id="KW-1185">Reference proteome</keyword>
<sequence>MSDWQREDDSEWLWRISPRDDLLVERLSPRSETSDFAATEAERDWWLNQLAGYGAQPGDYVVERVPGPLRRAIADDRARRNRLVDAHWARRKAERDARLADEQGKR</sequence>
<dbReference type="EMBL" id="JACGZW010000004">
    <property type="protein sequence ID" value="MBB1153983.1"/>
    <property type="molecule type" value="Genomic_DNA"/>
</dbReference>
<dbReference type="RefSeq" id="WP_182891073.1">
    <property type="nucleotide sequence ID" value="NZ_JACGZW010000004.1"/>
</dbReference>
<dbReference type="AlphaFoldDB" id="A0A7W3VVH4"/>
<proteinExistence type="predicted"/>
<protein>
    <submittedName>
        <fullName evidence="1">Uncharacterized protein</fullName>
    </submittedName>
</protein>
<accession>A0A7W3VVH4</accession>
<dbReference type="Proteomes" id="UP000526734">
    <property type="component" value="Unassembled WGS sequence"/>
</dbReference>
<reference evidence="1 2" key="1">
    <citation type="submission" date="2020-08" db="EMBL/GenBank/DDBJ databases">
        <title>Amycolatopsis sp. nov. DR6-1 isolated from Dendrobium heterocarpum.</title>
        <authorList>
            <person name="Tedsree N."/>
            <person name="Kuncharoen N."/>
            <person name="Likhitwitayawuid K."/>
            <person name="Tanasupawat S."/>
        </authorList>
    </citation>
    <scope>NUCLEOTIDE SEQUENCE [LARGE SCALE GENOMIC DNA]</scope>
    <source>
        <strain evidence="1 2">DR6-1</strain>
    </source>
</reference>
<gene>
    <name evidence="1" type="ORF">H4281_12645</name>
</gene>
<evidence type="ECO:0000313" key="1">
    <source>
        <dbReference type="EMBL" id="MBB1153983.1"/>
    </source>
</evidence>